<dbReference type="Proteomes" id="UP000095472">
    <property type="component" value="Chromosome"/>
</dbReference>
<name>A0ACD5GZR3_9CYAN</name>
<accession>A0ACD5GZR3</accession>
<gene>
    <name evidence="1" type="ORF">BH720_013140</name>
</gene>
<protein>
    <submittedName>
        <fullName evidence="1">Choice-of-anchor I domain-containing protein</fullName>
    </submittedName>
</protein>
<sequence length="1073" mass="115504">MAIINGTPGNDLLVGTPEADLIFALPGNDTVFGQEGDDQIYGNQGSDLLFGNQGNDTLYGGKDNDTLYGGRDNDVLFGNTGDDWINGNLGDDTIYGGKGNDVIRGGKGNDRIFGDRGNDVLYGDRGNDTLTGGEGRDLFVLQAGLEGTNTITDFTPGEDLIGLAGGLSFANLEITQQGSATAIRDRNSGTTLAILQGINATQLSAADFTTNLTPISTATPAPTPTPSIVPPVRPPIRPQPDPEPQPEPVLDSIELSVLGTYATGVYNQGAAEIPAYDPVTQRLFVVNANSATVDIIDASNPSNLSLIKSIDIPALASGFGDANSVAVNNGIVAVAVENENKQAPGSVVFFDTDGNALKIVQVGALPDMLTFTPDGTKVLVANEGEPNDDYTVDPEGSVSIINIANGVANATVTTADFRAFNARREELIASGVRIFVPNATVAQDVEPEYIAVTSDSKTAFIALQENNAIARLDLTTGQITDIFPLGYKDHSAQLSLNTYFFAEESLPVLDTVAGRDIRLGGFSALYYEGKDATTQNLKFVTVSDRGLGNTQDAQGNRIFLIPDFQPALVRFELTPNGTLEITEQIGLKRPDGTPLTVIPNLPGRDPDLPAVDPQGNPIPPDPLGIDAEGVVIAPDGTFWIVDEYRPSIYHFAADGTLIERYVPEGLPSEVGTPALPADYAKRRPNRGFEAVAYEDGKIYAFMQSPLQNPVSTATATIRILEFDVATKTTTGEYLYIQEDVGNAANDPSDKIGDAVALGNGQFLVIERDSGFGQTSQKKVFRINLNEATNLQTLPSTVLEAGETFDSLTPAQLATKNIKPVPKEIYADLTALGYDFTDKPEGLALIDEGTIAVLNDNDFGDNPTIRTGLGIIRNLNVNNGLDASDRDGGINIRNWPIFGMYQPDAIAVYERNGQTFIVTANEGDARAYSGFNEEVRVGQLTLNPEFFPDAAALKLNSALGRLRVTNALGDTNGNGQYEELYAFGGRSFSIFRVTATGLQLVYDSGNDFERITAELIPNYFNSTNSENNSFDTRSDDKGTRTRRRRFRDCRRSHFCLYRLRTSRRRHDVRYHRSV</sequence>
<evidence type="ECO:0000313" key="2">
    <source>
        <dbReference type="Proteomes" id="UP000095472"/>
    </source>
</evidence>
<reference evidence="1 2" key="1">
    <citation type="journal article" date="2016" name="Genome Announc.">
        <title>Draft Genome Sequence of the Thermotolerant Cyanobacterium Desertifilum sp. IPPAS B-1220.</title>
        <authorList>
            <person name="Mironov K.S."/>
            <person name="Sinetova M.A."/>
            <person name="Bolatkhan K."/>
            <person name="Zayadan B.K."/>
            <person name="Ustinova V.V."/>
            <person name="Kupriyanova E.V."/>
            <person name="Skrypnik A.N."/>
            <person name="Gogoleva N.E."/>
            <person name="Gogolev Y.V."/>
            <person name="Los D.A."/>
        </authorList>
    </citation>
    <scope>NUCLEOTIDE SEQUENCE [LARGE SCALE GENOMIC DNA]</scope>
    <source>
        <strain evidence="1 2">IPPAS B-1220</strain>
    </source>
</reference>
<evidence type="ECO:0000313" key="1">
    <source>
        <dbReference type="EMBL" id="XPM66239.1"/>
    </source>
</evidence>
<dbReference type="EMBL" id="CP182909">
    <property type="protein sequence ID" value="XPM66239.1"/>
    <property type="molecule type" value="Genomic_DNA"/>
</dbReference>
<organism evidence="1 2">
    <name type="scientific">Desertifilum tharense IPPAS B-1220</name>
    <dbReference type="NCBI Taxonomy" id="1781255"/>
    <lineage>
        <taxon>Bacteria</taxon>
        <taxon>Bacillati</taxon>
        <taxon>Cyanobacteriota</taxon>
        <taxon>Cyanophyceae</taxon>
        <taxon>Desertifilales</taxon>
        <taxon>Desertifilaceae</taxon>
        <taxon>Desertifilum</taxon>
    </lineage>
</organism>
<proteinExistence type="predicted"/>
<keyword evidence="2" id="KW-1185">Reference proteome</keyword>